<feature type="region of interest" description="Disordered" evidence="2">
    <location>
        <begin position="28"/>
        <end position="137"/>
    </location>
</feature>
<feature type="transmembrane region" description="Helical" evidence="3">
    <location>
        <begin position="745"/>
        <end position="763"/>
    </location>
</feature>
<sequence>MGGATRLSGLAWLLLLAALLSAGLAQRPGSEELRQQFGSGAEEADESEDAAPPAAAPSSAGGMVLVRSELTVVDETESTGARPKGAEGAPPAPETAERAARGSPGRQPAGGQSPESPEPLGTGTVTRLPPPEQQGPADAIREVEAPDLSGQEPLLKSIGDSYFKPSSPPSDAGKDDETMTEQERQAEELYTTGEKLLSRSRPDRARSYQLLEEAARLGHTAAAVRLAWARLLGSHLPQDVTAAKETFERLSARGNPEAQMAMGFMYALGLGVSSSQAKALLHYTFAALGGSSWGQMALAYRQFYGINTASSCEAALTHYRKVCGSVADQVSLSGGSTVSRVRLYDEAESTGSSSSTLDEDLIQYYQFLADKGDVQAQVGLGQLHYQGGRGVERDHQRAYEYFVQAADAGNPNAMAFLGKMYLEGNDVVQQDNTTALKYFERAAELGNPVGQSGLGFMYLYGKGVPQDFKRAVKYFALSADQGWVDGQLQLGNMFFNGQGVSRDFKMAIKYFNLASQGGHVLAIYNLAQMHASGAGVVRACQTAVELYKNVAERGRWAELFMEAHADYKAYRYSAALTKYYLLSELGYETAQSNVAFLLDKGVTSGLFPEEERYTRALISWGRAASQGYGVARVKLGDYHYYGYGTPVDYEAAADHYRMASEQQQNAQAMFNLGYMHEQGLGIQRDIHLAKRFYDMAAETSPDAQVPVALAMTKLGAIFLVRFLDESDWSDYLPLSALNRLLGPDWDIYLMTVLAVLLALVVFFRRPR</sequence>
<evidence type="ECO:0000313" key="6">
    <source>
        <dbReference type="Proteomes" id="UP000440578"/>
    </source>
</evidence>
<comment type="similarity">
    <text evidence="1">Belongs to the sel-1 family.</text>
</comment>
<evidence type="ECO:0000256" key="2">
    <source>
        <dbReference type="SAM" id="MobiDB-lite"/>
    </source>
</evidence>
<accession>A0A6A4VIB7</accession>
<evidence type="ECO:0000313" key="5">
    <source>
        <dbReference type="EMBL" id="KAF0296167.1"/>
    </source>
</evidence>
<dbReference type="PANTHER" id="PTHR11102:SF147">
    <property type="entry name" value="SEL1L ADAPTOR SUBUNIT OF ERAD E3 UBIQUITIN LIGASE"/>
    <property type="match status" value="1"/>
</dbReference>
<feature type="chain" id="PRO_5025442412" evidence="4">
    <location>
        <begin position="26"/>
        <end position="767"/>
    </location>
</feature>
<dbReference type="SMART" id="SM00671">
    <property type="entry name" value="SEL1"/>
    <property type="match status" value="11"/>
</dbReference>
<dbReference type="InterPro" id="IPR006597">
    <property type="entry name" value="Sel1-like"/>
</dbReference>
<dbReference type="PANTHER" id="PTHR11102">
    <property type="entry name" value="SEL-1-LIKE PROTEIN"/>
    <property type="match status" value="1"/>
</dbReference>
<keyword evidence="3" id="KW-1133">Transmembrane helix</keyword>
<protein>
    <submittedName>
        <fullName evidence="5">Protein sel-1 1</fullName>
    </submittedName>
</protein>
<dbReference type="OrthoDB" id="27934at2759"/>
<dbReference type="InterPro" id="IPR050767">
    <property type="entry name" value="Sel1_AlgK"/>
</dbReference>
<evidence type="ECO:0000256" key="3">
    <source>
        <dbReference type="SAM" id="Phobius"/>
    </source>
</evidence>
<feature type="compositionally biased region" description="Low complexity" evidence="2">
    <location>
        <begin position="50"/>
        <end position="62"/>
    </location>
</feature>
<keyword evidence="3" id="KW-0472">Membrane</keyword>
<dbReference type="EMBL" id="VIIS01001579">
    <property type="protein sequence ID" value="KAF0296167.1"/>
    <property type="molecule type" value="Genomic_DNA"/>
</dbReference>
<dbReference type="GO" id="GO:0036503">
    <property type="term" value="P:ERAD pathway"/>
    <property type="evidence" value="ECO:0007669"/>
    <property type="project" value="TreeGrafter"/>
</dbReference>
<dbReference type="SUPFAM" id="SSF81901">
    <property type="entry name" value="HCP-like"/>
    <property type="match status" value="3"/>
</dbReference>
<keyword evidence="4" id="KW-0732">Signal</keyword>
<evidence type="ECO:0000256" key="1">
    <source>
        <dbReference type="ARBA" id="ARBA00038101"/>
    </source>
</evidence>
<name>A0A6A4VIB7_AMPAM</name>
<keyword evidence="3" id="KW-0812">Transmembrane</keyword>
<organism evidence="5 6">
    <name type="scientific">Amphibalanus amphitrite</name>
    <name type="common">Striped barnacle</name>
    <name type="synonym">Balanus amphitrite</name>
    <dbReference type="NCBI Taxonomy" id="1232801"/>
    <lineage>
        <taxon>Eukaryota</taxon>
        <taxon>Metazoa</taxon>
        <taxon>Ecdysozoa</taxon>
        <taxon>Arthropoda</taxon>
        <taxon>Crustacea</taxon>
        <taxon>Multicrustacea</taxon>
        <taxon>Cirripedia</taxon>
        <taxon>Thoracica</taxon>
        <taxon>Thoracicalcarea</taxon>
        <taxon>Balanomorpha</taxon>
        <taxon>Balanoidea</taxon>
        <taxon>Balanidae</taxon>
        <taxon>Amphibalaninae</taxon>
        <taxon>Amphibalanus</taxon>
    </lineage>
</organism>
<gene>
    <name evidence="5" type="primary">SEL1L</name>
    <name evidence="5" type="ORF">FJT64_006319</name>
</gene>
<proteinExistence type="inferred from homology"/>
<dbReference type="AlphaFoldDB" id="A0A6A4VIB7"/>
<feature type="compositionally biased region" description="Basic and acidic residues" evidence="2">
    <location>
        <begin position="172"/>
        <end position="187"/>
    </location>
</feature>
<evidence type="ECO:0000256" key="4">
    <source>
        <dbReference type="SAM" id="SignalP"/>
    </source>
</evidence>
<dbReference type="InterPro" id="IPR011990">
    <property type="entry name" value="TPR-like_helical_dom_sf"/>
</dbReference>
<reference evidence="5 6" key="1">
    <citation type="submission" date="2019-07" db="EMBL/GenBank/DDBJ databases">
        <title>Draft genome assembly of a fouling barnacle, Amphibalanus amphitrite (Darwin, 1854): The first reference genome for Thecostraca.</title>
        <authorList>
            <person name="Kim W."/>
        </authorList>
    </citation>
    <scope>NUCLEOTIDE SEQUENCE [LARGE SCALE GENOMIC DNA]</scope>
    <source>
        <strain evidence="5">SNU_AA5</strain>
        <tissue evidence="5">Soma without cirri and trophi</tissue>
    </source>
</reference>
<keyword evidence="6" id="KW-1185">Reference proteome</keyword>
<feature type="signal peptide" evidence="4">
    <location>
        <begin position="1"/>
        <end position="25"/>
    </location>
</feature>
<dbReference type="GO" id="GO:0005789">
    <property type="term" value="C:endoplasmic reticulum membrane"/>
    <property type="evidence" value="ECO:0007669"/>
    <property type="project" value="TreeGrafter"/>
</dbReference>
<dbReference type="Pfam" id="PF08238">
    <property type="entry name" value="Sel1"/>
    <property type="match status" value="11"/>
</dbReference>
<feature type="compositionally biased region" description="Low complexity" evidence="2">
    <location>
        <begin position="80"/>
        <end position="89"/>
    </location>
</feature>
<dbReference type="Gene3D" id="1.25.40.10">
    <property type="entry name" value="Tetratricopeptide repeat domain"/>
    <property type="match status" value="3"/>
</dbReference>
<feature type="region of interest" description="Disordered" evidence="2">
    <location>
        <begin position="151"/>
        <end position="202"/>
    </location>
</feature>
<comment type="caution">
    <text evidence="5">The sequence shown here is derived from an EMBL/GenBank/DDBJ whole genome shotgun (WGS) entry which is preliminary data.</text>
</comment>
<dbReference type="Proteomes" id="UP000440578">
    <property type="component" value="Unassembled WGS sequence"/>
</dbReference>